<dbReference type="Proteomes" id="UP001274321">
    <property type="component" value="Unassembled WGS sequence"/>
</dbReference>
<dbReference type="InterPro" id="IPR007893">
    <property type="entry name" value="Spore_coat_U/FanG"/>
</dbReference>
<feature type="chain" id="PRO_5046983824" evidence="1">
    <location>
        <begin position="31"/>
        <end position="167"/>
    </location>
</feature>
<evidence type="ECO:0000259" key="2">
    <source>
        <dbReference type="Pfam" id="PF05229"/>
    </source>
</evidence>
<dbReference type="InterPro" id="IPR053167">
    <property type="entry name" value="Spore_coat_component"/>
</dbReference>
<organism evidence="3 4">
    <name type="scientific">Terrihabitans rhizophilus</name>
    <dbReference type="NCBI Taxonomy" id="3092662"/>
    <lineage>
        <taxon>Bacteria</taxon>
        <taxon>Pseudomonadati</taxon>
        <taxon>Pseudomonadota</taxon>
        <taxon>Alphaproteobacteria</taxon>
        <taxon>Hyphomicrobiales</taxon>
        <taxon>Terrihabitans</taxon>
    </lineage>
</organism>
<feature type="domain" description="Spore coat protein U/FanG" evidence="2">
    <location>
        <begin position="34"/>
        <end position="164"/>
    </location>
</feature>
<proteinExistence type="predicted"/>
<accession>A0ABU4RRD3</accession>
<name>A0ABU4RRD3_9HYPH</name>
<dbReference type="SMART" id="SM00972">
    <property type="entry name" value="SCPU"/>
    <property type="match status" value="1"/>
</dbReference>
<dbReference type="PANTHER" id="PTHR37089">
    <property type="entry name" value="PROTEIN U-RELATED"/>
    <property type="match status" value="1"/>
</dbReference>
<sequence>MLSLSWAASRPSSAAAILLAAGIFSGPASAQTATADLQVRMQITGGCAIENVAPVDFGTEALLTEEFEATGSFDVRCTNALPYDVALSNGANAAGEVRRMAAAGEFIEYELYSNAGRTIVWGDDTGEIVEGTGNGVAQPYTVYGEVPPQTTPTAGLYTDTVTITVTY</sequence>
<keyword evidence="4" id="KW-1185">Reference proteome</keyword>
<evidence type="ECO:0000313" key="4">
    <source>
        <dbReference type="Proteomes" id="UP001274321"/>
    </source>
</evidence>
<reference evidence="3 4" key="1">
    <citation type="submission" date="2023-11" db="EMBL/GenBank/DDBJ databases">
        <authorList>
            <person name="Bao R."/>
        </authorList>
    </citation>
    <scope>NUCLEOTIDE SEQUENCE [LARGE SCALE GENOMIC DNA]</scope>
    <source>
        <strain evidence="3 4">PJ23</strain>
    </source>
</reference>
<evidence type="ECO:0000256" key="1">
    <source>
        <dbReference type="SAM" id="SignalP"/>
    </source>
</evidence>
<keyword evidence="1" id="KW-0732">Signal</keyword>
<dbReference type="Pfam" id="PF05229">
    <property type="entry name" value="SCPU"/>
    <property type="match status" value="1"/>
</dbReference>
<dbReference type="PANTHER" id="PTHR37089:SF4">
    <property type="entry name" value="EXPORTED PROTEIN"/>
    <property type="match status" value="1"/>
</dbReference>
<comment type="caution">
    <text evidence="3">The sequence shown here is derived from an EMBL/GenBank/DDBJ whole genome shotgun (WGS) entry which is preliminary data.</text>
</comment>
<dbReference type="RefSeq" id="WP_319845542.1">
    <property type="nucleotide sequence ID" value="NZ_JAXAFJ010000012.1"/>
</dbReference>
<gene>
    <name evidence="3" type="ORF">SCD90_15165</name>
</gene>
<protein>
    <submittedName>
        <fullName evidence="3">Spore coat U domain-containing protein</fullName>
    </submittedName>
</protein>
<feature type="signal peptide" evidence="1">
    <location>
        <begin position="1"/>
        <end position="30"/>
    </location>
</feature>
<evidence type="ECO:0000313" key="3">
    <source>
        <dbReference type="EMBL" id="MDX6807409.1"/>
    </source>
</evidence>
<dbReference type="EMBL" id="JAXAFJ010000012">
    <property type="protein sequence ID" value="MDX6807409.1"/>
    <property type="molecule type" value="Genomic_DNA"/>
</dbReference>